<dbReference type="EMBL" id="JABEYC010000451">
    <property type="protein sequence ID" value="KAF4977231.1"/>
    <property type="molecule type" value="Genomic_DNA"/>
</dbReference>
<dbReference type="GO" id="GO:0022857">
    <property type="term" value="F:transmembrane transporter activity"/>
    <property type="evidence" value="ECO:0007669"/>
    <property type="project" value="InterPro"/>
</dbReference>
<evidence type="ECO:0000256" key="8">
    <source>
        <dbReference type="SAM" id="Phobius"/>
    </source>
</evidence>
<feature type="transmembrane region" description="Helical" evidence="8">
    <location>
        <begin position="95"/>
        <end position="115"/>
    </location>
</feature>
<evidence type="ECO:0000256" key="1">
    <source>
        <dbReference type="ARBA" id="ARBA00004141"/>
    </source>
</evidence>
<feature type="transmembrane region" description="Helical" evidence="8">
    <location>
        <begin position="27"/>
        <end position="44"/>
    </location>
</feature>
<dbReference type="CDD" id="cd17502">
    <property type="entry name" value="MFS_Azr1_MDR_like"/>
    <property type="match status" value="1"/>
</dbReference>
<feature type="transmembrane region" description="Helical" evidence="8">
    <location>
        <begin position="358"/>
        <end position="378"/>
    </location>
</feature>
<evidence type="ECO:0000313" key="11">
    <source>
        <dbReference type="Proteomes" id="UP000635477"/>
    </source>
</evidence>
<dbReference type="PRINTS" id="PR01036">
    <property type="entry name" value="TCRTETB"/>
</dbReference>
<feature type="transmembrane region" description="Helical" evidence="8">
    <location>
        <begin position="300"/>
        <end position="320"/>
    </location>
</feature>
<dbReference type="InterPro" id="IPR020846">
    <property type="entry name" value="MFS_dom"/>
</dbReference>
<keyword evidence="3 8" id="KW-0812">Transmembrane</keyword>
<dbReference type="PROSITE" id="PS50850">
    <property type="entry name" value="MFS"/>
    <property type="match status" value="1"/>
</dbReference>
<proteinExistence type="predicted"/>
<dbReference type="GO" id="GO:0005886">
    <property type="term" value="C:plasma membrane"/>
    <property type="evidence" value="ECO:0007669"/>
    <property type="project" value="TreeGrafter"/>
</dbReference>
<feature type="transmembrane region" description="Helical" evidence="8">
    <location>
        <begin position="390"/>
        <end position="411"/>
    </location>
</feature>
<gene>
    <name evidence="10" type="ORF">FZEAL_6214</name>
</gene>
<dbReference type="PANTHER" id="PTHR23501">
    <property type="entry name" value="MAJOR FACILITATOR SUPERFAMILY"/>
    <property type="match status" value="1"/>
</dbReference>
<evidence type="ECO:0000256" key="2">
    <source>
        <dbReference type="ARBA" id="ARBA00022448"/>
    </source>
</evidence>
<dbReference type="SUPFAM" id="SSF103473">
    <property type="entry name" value="MFS general substrate transporter"/>
    <property type="match status" value="1"/>
</dbReference>
<feature type="transmembrane region" description="Helical" evidence="8">
    <location>
        <begin position="497"/>
        <end position="519"/>
    </location>
</feature>
<feature type="transmembrane region" description="Helical" evidence="8">
    <location>
        <begin position="121"/>
        <end position="145"/>
    </location>
</feature>
<feature type="transmembrane region" description="Helical" evidence="8">
    <location>
        <begin position="225"/>
        <end position="246"/>
    </location>
</feature>
<keyword evidence="5 8" id="KW-0472">Membrane</keyword>
<dbReference type="PANTHER" id="PTHR23501:SF198">
    <property type="entry name" value="AZOLE RESISTANCE PROTEIN 1-RELATED"/>
    <property type="match status" value="1"/>
</dbReference>
<dbReference type="FunFam" id="1.20.1250.20:FF:000196">
    <property type="entry name" value="MFS toxin efflux pump (AflT)"/>
    <property type="match status" value="1"/>
</dbReference>
<feature type="transmembrane region" description="Helical" evidence="8">
    <location>
        <begin position="184"/>
        <end position="204"/>
    </location>
</feature>
<keyword evidence="6" id="KW-0325">Glycoprotein</keyword>
<dbReference type="Gene3D" id="1.20.1250.20">
    <property type="entry name" value="MFS general substrate transporter like domains"/>
    <property type="match status" value="1"/>
</dbReference>
<protein>
    <recommendedName>
        <fullName evidence="9">Major facilitator superfamily (MFS) profile domain-containing protein</fullName>
    </recommendedName>
</protein>
<evidence type="ECO:0000256" key="7">
    <source>
        <dbReference type="SAM" id="MobiDB-lite"/>
    </source>
</evidence>
<reference evidence="10" key="2">
    <citation type="submission" date="2020-05" db="EMBL/GenBank/DDBJ databases">
        <authorList>
            <person name="Kim H.-S."/>
            <person name="Proctor R.H."/>
            <person name="Brown D.W."/>
        </authorList>
    </citation>
    <scope>NUCLEOTIDE SEQUENCE</scope>
    <source>
        <strain evidence="10">NRRL 22465</strain>
    </source>
</reference>
<dbReference type="InterPro" id="IPR036259">
    <property type="entry name" value="MFS_trans_sf"/>
</dbReference>
<dbReference type="Proteomes" id="UP000635477">
    <property type="component" value="Unassembled WGS sequence"/>
</dbReference>
<evidence type="ECO:0000313" key="10">
    <source>
        <dbReference type="EMBL" id="KAF4977231.1"/>
    </source>
</evidence>
<feature type="transmembrane region" description="Helical" evidence="8">
    <location>
        <begin position="258"/>
        <end position="279"/>
    </location>
</feature>
<feature type="transmembrane region" description="Helical" evidence="8">
    <location>
        <begin position="332"/>
        <end position="353"/>
    </location>
</feature>
<organism evidence="10 11">
    <name type="scientific">Fusarium zealandicum</name>
    <dbReference type="NCBI Taxonomy" id="1053134"/>
    <lineage>
        <taxon>Eukaryota</taxon>
        <taxon>Fungi</taxon>
        <taxon>Dikarya</taxon>
        <taxon>Ascomycota</taxon>
        <taxon>Pezizomycotina</taxon>
        <taxon>Sordariomycetes</taxon>
        <taxon>Hypocreomycetidae</taxon>
        <taxon>Hypocreales</taxon>
        <taxon>Nectriaceae</taxon>
        <taxon>Fusarium</taxon>
        <taxon>Fusarium staphyleae species complex</taxon>
    </lineage>
</organism>
<evidence type="ECO:0000256" key="4">
    <source>
        <dbReference type="ARBA" id="ARBA00022989"/>
    </source>
</evidence>
<evidence type="ECO:0000259" key="9">
    <source>
        <dbReference type="PROSITE" id="PS50850"/>
    </source>
</evidence>
<dbReference type="AlphaFoldDB" id="A0A8H4XJ32"/>
<evidence type="ECO:0000256" key="6">
    <source>
        <dbReference type="ARBA" id="ARBA00023180"/>
    </source>
</evidence>
<reference evidence="10" key="1">
    <citation type="journal article" date="2020" name="BMC Genomics">
        <title>Correction to: Identification and distribution of gene clusters required for synthesis of sphingolipid metabolism inhibitors in diverse species of the filamentous fungus Fusarium.</title>
        <authorList>
            <person name="Kim H.S."/>
            <person name="Lohmar J.M."/>
            <person name="Busman M."/>
            <person name="Brown D.W."/>
            <person name="Naumann T.A."/>
            <person name="Divon H.H."/>
            <person name="Lysoe E."/>
            <person name="Uhlig S."/>
            <person name="Proctor R.H."/>
        </authorList>
    </citation>
    <scope>NUCLEOTIDE SEQUENCE</scope>
    <source>
        <strain evidence="10">NRRL 22465</strain>
    </source>
</reference>
<dbReference type="InterPro" id="IPR011701">
    <property type="entry name" value="MFS"/>
</dbReference>
<sequence>MEKLHQSNDEAPAPPTHHDEEYPPRKVMIPIVLSICLAAFLSSLDRTIIGVAVPAISNEFGSFSDISWYESAYLLTFASLQLPMGKIYTYFCSKWIFNIFVVVFEVGSIICAAAPTSTAFIIGRAIAGIGSAGISTGGQVLFVDLLPLEKRPKYQGLLAATFGISAIAGPLLGGVFASQTTWRWCFWVNLPVGGVALVVLLLLLPAKPAPRERSKESLMRRVQQFDPLGTVLVTLGLILLLLALQWGGEDAAWTRPRVLGTLIPGIILLVTFAVSQVWIGDDGTIPPRIMLQRSIAAASVSSLGFGSALIIVTFYLPIWYQAIQGLSAVDAGIRLLGYFLTTVVFVIASGILISKIGYYTPCLIVGTAIMAVGCGLLATLRVGSTDAQVVGYQVLFGVGMGLALTQAINAVQTVLPRRDIPTGLTIVNFMNFVGGTIFVSVSQTILTNTLSKELRQSIPGLDASSLLSNGATDLYNAVTQDKLPLILEAYNKGLNNVFFCAMAVSCLAFIGACFLEWSLQQMQSLILSAAYASSSLVSVSFAVKSHKNNKTAAQLLTRYLQATQNGAGRQHASR</sequence>
<dbReference type="Gene3D" id="1.20.1720.10">
    <property type="entry name" value="Multidrug resistance protein D"/>
    <property type="match status" value="1"/>
</dbReference>
<dbReference type="Pfam" id="PF07690">
    <property type="entry name" value="MFS_1"/>
    <property type="match status" value="1"/>
</dbReference>
<keyword evidence="4 8" id="KW-1133">Transmembrane helix</keyword>
<feature type="region of interest" description="Disordered" evidence="7">
    <location>
        <begin position="1"/>
        <end position="22"/>
    </location>
</feature>
<feature type="transmembrane region" description="Helical" evidence="8">
    <location>
        <begin position="157"/>
        <end position="178"/>
    </location>
</feature>
<evidence type="ECO:0000256" key="5">
    <source>
        <dbReference type="ARBA" id="ARBA00023136"/>
    </source>
</evidence>
<keyword evidence="2" id="KW-0813">Transport</keyword>
<dbReference type="OrthoDB" id="10021397at2759"/>
<name>A0A8H4XJ32_9HYPO</name>
<evidence type="ECO:0000256" key="3">
    <source>
        <dbReference type="ARBA" id="ARBA00022692"/>
    </source>
</evidence>
<comment type="subcellular location">
    <subcellularLocation>
        <location evidence="1">Membrane</location>
        <topology evidence="1">Multi-pass membrane protein</topology>
    </subcellularLocation>
</comment>
<comment type="caution">
    <text evidence="10">The sequence shown here is derived from an EMBL/GenBank/DDBJ whole genome shotgun (WGS) entry which is preliminary data.</text>
</comment>
<accession>A0A8H4XJ32</accession>
<keyword evidence="11" id="KW-1185">Reference proteome</keyword>
<feature type="domain" description="Major facilitator superfamily (MFS) profile" evidence="9">
    <location>
        <begin position="31"/>
        <end position="520"/>
    </location>
</feature>